<feature type="compositionally biased region" description="Polar residues" evidence="1">
    <location>
        <begin position="252"/>
        <end position="266"/>
    </location>
</feature>
<reference evidence="2 3" key="1">
    <citation type="submission" date="2018-11" db="EMBL/GenBank/DDBJ databases">
        <authorList>
            <consortium name="Pathogen Informatics"/>
        </authorList>
    </citation>
    <scope>NUCLEOTIDE SEQUENCE [LARGE SCALE GENOMIC DNA]</scope>
</reference>
<feature type="region of interest" description="Disordered" evidence="1">
    <location>
        <begin position="193"/>
        <end position="341"/>
    </location>
</feature>
<keyword evidence="3" id="KW-1185">Reference proteome</keyword>
<feature type="compositionally biased region" description="Polar residues" evidence="1">
    <location>
        <begin position="314"/>
        <end position="333"/>
    </location>
</feature>
<sequence>MELRVFQDSYMEFLRSKYPHWKPASAGAPKRPRPSDTLVNRLLTTEYNWDEERDQRVTYMKPFQQSKLREDIPSGGPLLDSDLKRIRRRLKEIAEQMAIMRETRLNLTTEEYLRGRTDPRAILDDGDDPLAAVRSRLSEMALRTIEPVLTPTSEQIAFMKFDEQRDAYIADIRTGRIAPSTQEEPPKQMVFATASTSPPAVDEPSEPRQQSKDVPSSGEQTTTQHKSDVEQPAEDPRKSELIRFQNEPDEQQAPTAQAASNQQSSLYEKMVGLFRNTSTSDTDDDVSVEKPQAVRTKPLTSTPAQPLTKKGSAGTLSQYLAASSSANKDATPSDSDDDFFK</sequence>
<organism evidence="3 4">
    <name type="scientific">Heligmosomoides polygyrus</name>
    <name type="common">Parasitic roundworm</name>
    <dbReference type="NCBI Taxonomy" id="6339"/>
    <lineage>
        <taxon>Eukaryota</taxon>
        <taxon>Metazoa</taxon>
        <taxon>Ecdysozoa</taxon>
        <taxon>Nematoda</taxon>
        <taxon>Chromadorea</taxon>
        <taxon>Rhabditida</taxon>
        <taxon>Rhabditina</taxon>
        <taxon>Rhabditomorpha</taxon>
        <taxon>Strongyloidea</taxon>
        <taxon>Heligmosomidae</taxon>
        <taxon>Heligmosomoides</taxon>
    </lineage>
</organism>
<feature type="compositionally biased region" description="Polar residues" evidence="1">
    <location>
        <begin position="212"/>
        <end position="224"/>
    </location>
</feature>
<dbReference type="Proteomes" id="UP000050761">
    <property type="component" value="Unassembled WGS sequence"/>
</dbReference>
<reference evidence="4" key="2">
    <citation type="submission" date="2019-09" db="UniProtKB">
        <authorList>
            <consortium name="WormBaseParasite"/>
        </authorList>
    </citation>
    <scope>IDENTIFICATION</scope>
</reference>
<evidence type="ECO:0000313" key="4">
    <source>
        <dbReference type="WBParaSite" id="HPBE_0000800601-mRNA-1"/>
    </source>
</evidence>
<evidence type="ECO:0000256" key="1">
    <source>
        <dbReference type="SAM" id="MobiDB-lite"/>
    </source>
</evidence>
<feature type="compositionally biased region" description="Basic and acidic residues" evidence="1">
    <location>
        <begin position="225"/>
        <end position="241"/>
    </location>
</feature>
<accession>A0A3P8BDF9</accession>
<dbReference type="AlphaFoldDB" id="A0A183FL94"/>
<dbReference type="WBParaSite" id="HPBE_0000800601-mRNA-1">
    <property type="protein sequence ID" value="HPBE_0000800601-mRNA-1"/>
    <property type="gene ID" value="HPBE_0000800601"/>
</dbReference>
<name>A0A183FL94_HELPZ</name>
<gene>
    <name evidence="2" type="ORF">HPBE_LOCUS8007</name>
</gene>
<protein>
    <submittedName>
        <fullName evidence="2 4">Uncharacterized protein</fullName>
    </submittedName>
</protein>
<proteinExistence type="predicted"/>
<evidence type="ECO:0000313" key="2">
    <source>
        <dbReference type="EMBL" id="VDO74498.1"/>
    </source>
</evidence>
<dbReference type="OrthoDB" id="5799120at2759"/>
<dbReference type="EMBL" id="UZAH01026029">
    <property type="protein sequence ID" value="VDO74498.1"/>
    <property type="molecule type" value="Genomic_DNA"/>
</dbReference>
<accession>A0A183FL94</accession>
<evidence type="ECO:0000313" key="3">
    <source>
        <dbReference type="Proteomes" id="UP000050761"/>
    </source>
</evidence>